<name>A0AAD5YZD6_9AGAR</name>
<dbReference type="Proteomes" id="UP001213000">
    <property type="component" value="Unassembled WGS sequence"/>
</dbReference>
<comment type="caution">
    <text evidence="1">The sequence shown here is derived from an EMBL/GenBank/DDBJ whole genome shotgun (WGS) entry which is preliminary data.</text>
</comment>
<protein>
    <submittedName>
        <fullName evidence="1">Uncharacterized protein</fullName>
    </submittedName>
</protein>
<sequence length="470" mass="53547">MLRSPIPDANKVPLLELEKLMIRAERLEGKWIGDIGKGTNSVLPVEPQRTYRAEINSTEIGKPIAVLGDYLILRRLVYPHGVDEGSEDTEPQIIFSFYHLSDIHPDQSWKDQLQVYGVLPGSVIDYFVDYGLRTFYLASVPREAGVGEQRPLTLVSMSVGADGPRVTSEYEANLAPNQYKDWSGYSLTINEIFVYMHPVHWSQYSESELDLRVLDIHAKQLFEICLLKPIWSDCPNYHATEIYISQDFLVLFRVDNRYAVYYNWRNSADVTTGRVRLRANFVGQLPGLVSHLHRIIINPMSTIAAFASVRFRSDTLSGTSEILLVSIEADEASGEWHIREAGSLEVPGGHHGVNIFSHLPSADTQYILGVLQTRIPPEYDCPVEEWRYFTIKIHLPYLRDSSMVDRDYMKAAMMPSQRFLRESSRGRSPAILKSFDPMLGKVLLTSRRFYRLDDRGFSSVSVTVLDFLGF</sequence>
<evidence type="ECO:0000313" key="2">
    <source>
        <dbReference type="Proteomes" id="UP001213000"/>
    </source>
</evidence>
<dbReference type="AlphaFoldDB" id="A0AAD5YZD6"/>
<accession>A0AAD5YZD6</accession>
<keyword evidence="2" id="KW-1185">Reference proteome</keyword>
<dbReference type="EMBL" id="JANIEX010000076">
    <property type="protein sequence ID" value="KAJ3574224.1"/>
    <property type="molecule type" value="Genomic_DNA"/>
</dbReference>
<proteinExistence type="predicted"/>
<evidence type="ECO:0000313" key="1">
    <source>
        <dbReference type="EMBL" id="KAJ3574224.1"/>
    </source>
</evidence>
<gene>
    <name evidence="1" type="ORF">NP233_g1908</name>
</gene>
<reference evidence="1" key="1">
    <citation type="submission" date="2022-07" db="EMBL/GenBank/DDBJ databases">
        <title>Genome Sequence of Leucocoprinus birnbaumii.</title>
        <authorList>
            <person name="Buettner E."/>
        </authorList>
    </citation>
    <scope>NUCLEOTIDE SEQUENCE</scope>
    <source>
        <strain evidence="1">VT141</strain>
    </source>
</reference>
<organism evidence="1 2">
    <name type="scientific">Leucocoprinus birnbaumii</name>
    <dbReference type="NCBI Taxonomy" id="56174"/>
    <lineage>
        <taxon>Eukaryota</taxon>
        <taxon>Fungi</taxon>
        <taxon>Dikarya</taxon>
        <taxon>Basidiomycota</taxon>
        <taxon>Agaricomycotina</taxon>
        <taxon>Agaricomycetes</taxon>
        <taxon>Agaricomycetidae</taxon>
        <taxon>Agaricales</taxon>
        <taxon>Agaricineae</taxon>
        <taxon>Agaricaceae</taxon>
        <taxon>Leucocoprinus</taxon>
    </lineage>
</organism>